<evidence type="ECO:0000313" key="7">
    <source>
        <dbReference type="Proteomes" id="UP000295345"/>
    </source>
</evidence>
<keyword evidence="7" id="KW-1185">Reference proteome</keyword>
<dbReference type="InterPro" id="IPR036388">
    <property type="entry name" value="WH-like_DNA-bd_sf"/>
</dbReference>
<dbReference type="Gene3D" id="3.40.190.10">
    <property type="entry name" value="Periplasmic binding protein-like II"/>
    <property type="match status" value="2"/>
</dbReference>
<dbReference type="RefSeq" id="WP_132820179.1">
    <property type="nucleotide sequence ID" value="NZ_SMKI01000287.1"/>
</dbReference>
<evidence type="ECO:0000256" key="4">
    <source>
        <dbReference type="ARBA" id="ARBA00023163"/>
    </source>
</evidence>
<comment type="caution">
    <text evidence="6">The sequence shown here is derived from an EMBL/GenBank/DDBJ whole genome shotgun (WGS) entry which is preliminary data.</text>
</comment>
<feature type="domain" description="HTH lysR-type" evidence="5">
    <location>
        <begin position="2"/>
        <end position="59"/>
    </location>
</feature>
<dbReference type="SUPFAM" id="SSF46785">
    <property type="entry name" value="Winged helix' DNA-binding domain"/>
    <property type="match status" value="1"/>
</dbReference>
<protein>
    <submittedName>
        <fullName evidence="6">LysR family transcriptional regulator</fullName>
    </submittedName>
</protein>
<evidence type="ECO:0000256" key="1">
    <source>
        <dbReference type="ARBA" id="ARBA00009437"/>
    </source>
</evidence>
<organism evidence="6 7">
    <name type="scientific">Streptomyces hainanensis</name>
    <dbReference type="NCBI Taxonomy" id="402648"/>
    <lineage>
        <taxon>Bacteria</taxon>
        <taxon>Bacillati</taxon>
        <taxon>Actinomycetota</taxon>
        <taxon>Actinomycetes</taxon>
        <taxon>Kitasatosporales</taxon>
        <taxon>Streptomycetaceae</taxon>
        <taxon>Streptomyces</taxon>
    </lineage>
</organism>
<keyword evidence="4" id="KW-0804">Transcription</keyword>
<name>A0A4R4T813_9ACTN</name>
<reference evidence="6 7" key="1">
    <citation type="submission" date="2019-03" db="EMBL/GenBank/DDBJ databases">
        <title>Draft genome sequences of novel Actinobacteria.</title>
        <authorList>
            <person name="Sahin N."/>
            <person name="Ay H."/>
            <person name="Saygin H."/>
        </authorList>
    </citation>
    <scope>NUCLEOTIDE SEQUENCE [LARGE SCALE GENOMIC DNA]</scope>
    <source>
        <strain evidence="6 7">DSM 41900</strain>
    </source>
</reference>
<dbReference type="Gene3D" id="1.10.10.10">
    <property type="entry name" value="Winged helix-like DNA-binding domain superfamily/Winged helix DNA-binding domain"/>
    <property type="match status" value="1"/>
</dbReference>
<dbReference type="SUPFAM" id="SSF53850">
    <property type="entry name" value="Periplasmic binding protein-like II"/>
    <property type="match status" value="1"/>
</dbReference>
<evidence type="ECO:0000313" key="6">
    <source>
        <dbReference type="EMBL" id="TDC71162.1"/>
    </source>
</evidence>
<dbReference type="InterPro" id="IPR036390">
    <property type="entry name" value="WH_DNA-bd_sf"/>
</dbReference>
<dbReference type="InterPro" id="IPR005119">
    <property type="entry name" value="LysR_subst-bd"/>
</dbReference>
<dbReference type="GO" id="GO:0032993">
    <property type="term" value="C:protein-DNA complex"/>
    <property type="evidence" value="ECO:0007669"/>
    <property type="project" value="TreeGrafter"/>
</dbReference>
<dbReference type="InterPro" id="IPR011991">
    <property type="entry name" value="ArsR-like_HTH"/>
</dbReference>
<dbReference type="GO" id="GO:0003700">
    <property type="term" value="F:DNA-binding transcription factor activity"/>
    <property type="evidence" value="ECO:0007669"/>
    <property type="project" value="InterPro"/>
</dbReference>
<gene>
    <name evidence="6" type="ORF">E1283_23810</name>
</gene>
<dbReference type="CDD" id="cd08423">
    <property type="entry name" value="PBP2_LTTR_like_6"/>
    <property type="match status" value="1"/>
</dbReference>
<evidence type="ECO:0000259" key="5">
    <source>
        <dbReference type="PROSITE" id="PS50931"/>
    </source>
</evidence>
<dbReference type="OrthoDB" id="3673085at2"/>
<dbReference type="PRINTS" id="PR00039">
    <property type="entry name" value="HTHLYSR"/>
</dbReference>
<proteinExistence type="inferred from homology"/>
<dbReference type="FunFam" id="1.10.10.10:FF:000001">
    <property type="entry name" value="LysR family transcriptional regulator"/>
    <property type="match status" value="1"/>
</dbReference>
<dbReference type="PANTHER" id="PTHR30346:SF29">
    <property type="entry name" value="LYSR SUBSTRATE-BINDING"/>
    <property type="match status" value="1"/>
</dbReference>
<dbReference type="InterPro" id="IPR000847">
    <property type="entry name" value="LysR_HTH_N"/>
</dbReference>
<dbReference type="AlphaFoldDB" id="A0A4R4T813"/>
<dbReference type="PROSITE" id="PS50931">
    <property type="entry name" value="HTH_LYSR"/>
    <property type="match status" value="1"/>
</dbReference>
<dbReference type="Pfam" id="PF03466">
    <property type="entry name" value="LysR_substrate"/>
    <property type="match status" value="1"/>
</dbReference>
<dbReference type="CDD" id="cd00090">
    <property type="entry name" value="HTH_ARSR"/>
    <property type="match status" value="1"/>
</dbReference>
<dbReference type="Pfam" id="PF00126">
    <property type="entry name" value="HTH_1"/>
    <property type="match status" value="1"/>
</dbReference>
<keyword evidence="2" id="KW-0805">Transcription regulation</keyword>
<dbReference type="PANTHER" id="PTHR30346">
    <property type="entry name" value="TRANSCRIPTIONAL DUAL REGULATOR HCAR-RELATED"/>
    <property type="match status" value="1"/>
</dbReference>
<evidence type="ECO:0000256" key="3">
    <source>
        <dbReference type="ARBA" id="ARBA00023125"/>
    </source>
</evidence>
<comment type="similarity">
    <text evidence="1">Belongs to the LysR transcriptional regulatory family.</text>
</comment>
<accession>A0A4R4T813</accession>
<dbReference type="EMBL" id="SMKI01000287">
    <property type="protein sequence ID" value="TDC71162.1"/>
    <property type="molecule type" value="Genomic_DNA"/>
</dbReference>
<dbReference type="Proteomes" id="UP000295345">
    <property type="component" value="Unassembled WGS sequence"/>
</dbReference>
<keyword evidence="3" id="KW-0238">DNA-binding</keyword>
<evidence type="ECO:0000256" key="2">
    <source>
        <dbReference type="ARBA" id="ARBA00023015"/>
    </source>
</evidence>
<sequence>MLDLTRLRVLVAVAREGSVTAAAEALHYAQPSVSHHLAKLEAEVGVVLIRRAGRGVILTDAGRLLVARAEEILGQVESARAELAAHAGLRTGRVRLAAFPSALATLVPAAAARLAAAHPGIELALTEAEPPEALTALRNADVDAALIFEHDDPVRGDRRNTTVTPLLDEPLYLVTARGGRFSGPRRELATHAGQSWIAGCERCREHLVSVCERAGFTPRITFETDDHVAVQALVAAGLGVSVLPGLALQAHRNEGVVVDRLPGDRRRISVAIYGAPPAARPVRAFLDVLEATVGAHSW</sequence>
<dbReference type="GO" id="GO:0003677">
    <property type="term" value="F:DNA binding"/>
    <property type="evidence" value="ECO:0007669"/>
    <property type="project" value="UniProtKB-KW"/>
</dbReference>